<dbReference type="Proteomes" id="UP000325315">
    <property type="component" value="Unassembled WGS sequence"/>
</dbReference>
<evidence type="ECO:0000313" key="1">
    <source>
        <dbReference type="EMBL" id="KAA3469450.1"/>
    </source>
</evidence>
<protein>
    <submittedName>
        <fullName evidence="1">Zf-RVT domain-containing protein</fullName>
    </submittedName>
</protein>
<accession>A0A5B6VJS2</accession>
<proteinExistence type="predicted"/>
<organism evidence="1 2">
    <name type="scientific">Gossypium australe</name>
    <dbReference type="NCBI Taxonomy" id="47621"/>
    <lineage>
        <taxon>Eukaryota</taxon>
        <taxon>Viridiplantae</taxon>
        <taxon>Streptophyta</taxon>
        <taxon>Embryophyta</taxon>
        <taxon>Tracheophyta</taxon>
        <taxon>Spermatophyta</taxon>
        <taxon>Magnoliopsida</taxon>
        <taxon>eudicotyledons</taxon>
        <taxon>Gunneridae</taxon>
        <taxon>Pentapetalae</taxon>
        <taxon>rosids</taxon>
        <taxon>malvids</taxon>
        <taxon>Malvales</taxon>
        <taxon>Malvaceae</taxon>
        <taxon>Malvoideae</taxon>
        <taxon>Gossypium</taxon>
    </lineage>
</organism>
<keyword evidence="2" id="KW-1185">Reference proteome</keyword>
<name>A0A5B6VJS2_9ROSI</name>
<comment type="caution">
    <text evidence="1">The sequence shown here is derived from an EMBL/GenBank/DDBJ whole genome shotgun (WGS) entry which is preliminary data.</text>
</comment>
<evidence type="ECO:0000313" key="2">
    <source>
        <dbReference type="Proteomes" id="UP000325315"/>
    </source>
</evidence>
<dbReference type="EMBL" id="SMMG02000006">
    <property type="protein sequence ID" value="KAA3469450.1"/>
    <property type="molecule type" value="Genomic_DNA"/>
</dbReference>
<gene>
    <name evidence="1" type="ORF">EPI10_015237</name>
</gene>
<reference evidence="1" key="1">
    <citation type="submission" date="2019-08" db="EMBL/GenBank/DDBJ databases">
        <authorList>
            <person name="Liu F."/>
        </authorList>
    </citation>
    <scope>NUCLEOTIDE SEQUENCE [LARGE SCALE GENOMIC DNA]</scope>
    <source>
        <strain evidence="1">PA1801</strain>
        <tissue evidence="1">Leaf</tissue>
    </source>
</reference>
<dbReference type="OrthoDB" id="1302412at2759"/>
<sequence>MAQKLHSWASKSLAFDGRLQLLPSIIFSLQNVWCTIFILPSELKDDLGSRTLQYGIKLV</sequence>
<dbReference type="AlphaFoldDB" id="A0A5B6VJS2"/>